<gene>
    <name evidence="1" type="ORF">ABZ071_16905</name>
</gene>
<organism evidence="1 2">
    <name type="scientific">Micromonospora fulviviridis</name>
    <dbReference type="NCBI Taxonomy" id="47860"/>
    <lineage>
        <taxon>Bacteria</taxon>
        <taxon>Bacillati</taxon>
        <taxon>Actinomycetota</taxon>
        <taxon>Actinomycetes</taxon>
        <taxon>Micromonosporales</taxon>
        <taxon>Micromonosporaceae</taxon>
        <taxon>Micromonospora</taxon>
    </lineage>
</organism>
<keyword evidence="2" id="KW-1185">Reference proteome</keyword>
<sequence length="40" mass="4539">MTDTTTIDPDYQVTVFEEDDDPETLIGGEIEYDLAAEEEQ</sequence>
<proteinExistence type="predicted"/>
<dbReference type="EMBL" id="JBEXRX010000044">
    <property type="protein sequence ID" value="MEU0153569.1"/>
    <property type="molecule type" value="Genomic_DNA"/>
</dbReference>
<evidence type="ECO:0000313" key="1">
    <source>
        <dbReference type="EMBL" id="MEU0153569.1"/>
    </source>
</evidence>
<accession>A0ABV2VMH7</accession>
<comment type="caution">
    <text evidence="1">The sequence shown here is derived from an EMBL/GenBank/DDBJ whole genome shotgun (WGS) entry which is preliminary data.</text>
</comment>
<dbReference type="Proteomes" id="UP001550348">
    <property type="component" value="Unassembled WGS sequence"/>
</dbReference>
<protein>
    <submittedName>
        <fullName evidence="1">Uncharacterized protein</fullName>
    </submittedName>
</protein>
<reference evidence="1 2" key="1">
    <citation type="submission" date="2024-06" db="EMBL/GenBank/DDBJ databases">
        <title>The Natural Products Discovery Center: Release of the First 8490 Sequenced Strains for Exploring Actinobacteria Biosynthetic Diversity.</title>
        <authorList>
            <person name="Kalkreuter E."/>
            <person name="Kautsar S.A."/>
            <person name="Yang D."/>
            <person name="Bader C.D."/>
            <person name="Teijaro C.N."/>
            <person name="Fluegel L."/>
            <person name="Davis C.M."/>
            <person name="Simpson J.R."/>
            <person name="Lauterbach L."/>
            <person name="Steele A.D."/>
            <person name="Gui C."/>
            <person name="Meng S."/>
            <person name="Li G."/>
            <person name="Viehrig K."/>
            <person name="Ye F."/>
            <person name="Su P."/>
            <person name="Kiefer A.F."/>
            <person name="Nichols A."/>
            <person name="Cepeda A.J."/>
            <person name="Yan W."/>
            <person name="Fan B."/>
            <person name="Jiang Y."/>
            <person name="Adhikari A."/>
            <person name="Zheng C.-J."/>
            <person name="Schuster L."/>
            <person name="Cowan T.M."/>
            <person name="Smanski M.J."/>
            <person name="Chevrette M.G."/>
            <person name="De Carvalho L.P.S."/>
            <person name="Shen B."/>
        </authorList>
    </citation>
    <scope>NUCLEOTIDE SEQUENCE [LARGE SCALE GENOMIC DNA]</scope>
    <source>
        <strain evidence="1 2">NPDC006286</strain>
    </source>
</reference>
<name>A0ABV2VMH7_9ACTN</name>
<dbReference type="RefSeq" id="WP_355665371.1">
    <property type="nucleotide sequence ID" value="NZ_JBEXRX010000044.1"/>
</dbReference>
<evidence type="ECO:0000313" key="2">
    <source>
        <dbReference type="Proteomes" id="UP001550348"/>
    </source>
</evidence>